<dbReference type="EMBL" id="JAWQEG010000380">
    <property type="protein sequence ID" value="KAK3890928.1"/>
    <property type="molecule type" value="Genomic_DNA"/>
</dbReference>
<name>A0AAE1GK13_PETCI</name>
<organism evidence="2 3">
    <name type="scientific">Petrolisthes cinctipes</name>
    <name type="common">Flat porcelain crab</name>
    <dbReference type="NCBI Taxonomy" id="88211"/>
    <lineage>
        <taxon>Eukaryota</taxon>
        <taxon>Metazoa</taxon>
        <taxon>Ecdysozoa</taxon>
        <taxon>Arthropoda</taxon>
        <taxon>Crustacea</taxon>
        <taxon>Multicrustacea</taxon>
        <taxon>Malacostraca</taxon>
        <taxon>Eumalacostraca</taxon>
        <taxon>Eucarida</taxon>
        <taxon>Decapoda</taxon>
        <taxon>Pleocyemata</taxon>
        <taxon>Anomura</taxon>
        <taxon>Galatheoidea</taxon>
        <taxon>Porcellanidae</taxon>
        <taxon>Petrolisthes</taxon>
    </lineage>
</organism>
<dbReference type="Proteomes" id="UP001286313">
    <property type="component" value="Unassembled WGS sequence"/>
</dbReference>
<sequence length="118" mass="12758">MASTADVQHGLVVSNKGGDDESRRRGWRRVVEWWHIAGDVVGAVEARGGEWSSRATQGEWRSGARNVELESGSRGLESGVVVLCSLESGPGATHGVECGVVVLLGRVSRLTWKVYHYV</sequence>
<gene>
    <name evidence="2" type="ORF">Pcinc_005095</name>
</gene>
<evidence type="ECO:0000313" key="2">
    <source>
        <dbReference type="EMBL" id="KAK3890928.1"/>
    </source>
</evidence>
<evidence type="ECO:0000256" key="1">
    <source>
        <dbReference type="SAM" id="MobiDB-lite"/>
    </source>
</evidence>
<protein>
    <submittedName>
        <fullName evidence="2">Uncharacterized protein</fullName>
    </submittedName>
</protein>
<feature type="region of interest" description="Disordered" evidence="1">
    <location>
        <begin position="1"/>
        <end position="25"/>
    </location>
</feature>
<accession>A0AAE1GK13</accession>
<proteinExistence type="predicted"/>
<keyword evidence="3" id="KW-1185">Reference proteome</keyword>
<dbReference type="AlphaFoldDB" id="A0AAE1GK13"/>
<evidence type="ECO:0000313" key="3">
    <source>
        <dbReference type="Proteomes" id="UP001286313"/>
    </source>
</evidence>
<comment type="caution">
    <text evidence="2">The sequence shown here is derived from an EMBL/GenBank/DDBJ whole genome shotgun (WGS) entry which is preliminary data.</text>
</comment>
<reference evidence="2" key="1">
    <citation type="submission" date="2023-10" db="EMBL/GenBank/DDBJ databases">
        <title>Genome assemblies of two species of porcelain crab, Petrolisthes cinctipes and Petrolisthes manimaculis (Anomura: Porcellanidae).</title>
        <authorList>
            <person name="Angst P."/>
        </authorList>
    </citation>
    <scope>NUCLEOTIDE SEQUENCE</scope>
    <source>
        <strain evidence="2">PB745_01</strain>
        <tissue evidence="2">Gill</tissue>
    </source>
</reference>